<dbReference type="PANTHER" id="PTHR45398">
    <property type="match status" value="1"/>
</dbReference>
<dbReference type="PANTHER" id="PTHR45398:SF1">
    <property type="entry name" value="ENZYME, PUTATIVE (JCVI)-RELATED"/>
    <property type="match status" value="1"/>
</dbReference>
<evidence type="ECO:0000313" key="3">
    <source>
        <dbReference type="EMBL" id="KAE8155058.1"/>
    </source>
</evidence>
<dbReference type="GO" id="GO:0003824">
    <property type="term" value="F:catalytic activity"/>
    <property type="evidence" value="ECO:0007669"/>
    <property type="project" value="InterPro"/>
</dbReference>
<dbReference type="SUPFAM" id="SSF52777">
    <property type="entry name" value="CoA-dependent acyltransferases"/>
    <property type="match status" value="2"/>
</dbReference>
<reference evidence="3 4" key="1">
    <citation type="submission" date="2019-04" db="EMBL/GenBank/DDBJ databases">
        <title>Friends and foes A comparative genomics study of 23 Aspergillus species from section Flavi.</title>
        <authorList>
            <consortium name="DOE Joint Genome Institute"/>
            <person name="Kjaerbolling I."/>
            <person name="Vesth T."/>
            <person name="Frisvad J.C."/>
            <person name="Nybo J.L."/>
            <person name="Theobald S."/>
            <person name="Kildgaard S."/>
            <person name="Isbrandt T."/>
            <person name="Kuo A."/>
            <person name="Sato A."/>
            <person name="Lyhne E.K."/>
            <person name="Kogle M.E."/>
            <person name="Wiebenga A."/>
            <person name="Kun R.S."/>
            <person name="Lubbers R.J."/>
            <person name="Makela M.R."/>
            <person name="Barry K."/>
            <person name="Chovatia M."/>
            <person name="Clum A."/>
            <person name="Daum C."/>
            <person name="Haridas S."/>
            <person name="He G."/>
            <person name="LaButti K."/>
            <person name="Lipzen A."/>
            <person name="Mondo S."/>
            <person name="Riley R."/>
            <person name="Salamov A."/>
            <person name="Simmons B.A."/>
            <person name="Magnuson J.K."/>
            <person name="Henrissat B."/>
            <person name="Mortensen U.H."/>
            <person name="Larsen T.O."/>
            <person name="Devries R.P."/>
            <person name="Grigoriev I.V."/>
            <person name="Machida M."/>
            <person name="Baker S.E."/>
            <person name="Andersen M.R."/>
        </authorList>
    </citation>
    <scope>NUCLEOTIDE SEQUENCE [LARGE SCALE GENOMIC DNA]</scope>
    <source>
        <strain evidence="3 4">IBT 18842</strain>
    </source>
</reference>
<dbReference type="OrthoDB" id="4502805at2759"/>
<evidence type="ECO:0000313" key="4">
    <source>
        <dbReference type="Proteomes" id="UP000325780"/>
    </source>
</evidence>
<feature type="domain" description="Condensation" evidence="2">
    <location>
        <begin position="133"/>
        <end position="391"/>
    </location>
</feature>
<dbReference type="Gene3D" id="3.30.559.10">
    <property type="entry name" value="Chloramphenicol acetyltransferase-like domain"/>
    <property type="match status" value="1"/>
</dbReference>
<organism evidence="3 4">
    <name type="scientific">Aspergillus avenaceus</name>
    <dbReference type="NCBI Taxonomy" id="36643"/>
    <lineage>
        <taxon>Eukaryota</taxon>
        <taxon>Fungi</taxon>
        <taxon>Dikarya</taxon>
        <taxon>Ascomycota</taxon>
        <taxon>Pezizomycotina</taxon>
        <taxon>Eurotiomycetes</taxon>
        <taxon>Eurotiomycetidae</taxon>
        <taxon>Eurotiales</taxon>
        <taxon>Aspergillaceae</taxon>
        <taxon>Aspergillus</taxon>
        <taxon>Aspergillus subgen. Circumdati</taxon>
    </lineage>
</organism>
<dbReference type="InterPro" id="IPR023213">
    <property type="entry name" value="CAT-like_dom_sf"/>
</dbReference>
<dbReference type="Pfam" id="PF00668">
    <property type="entry name" value="Condensation"/>
    <property type="match status" value="1"/>
</dbReference>
<evidence type="ECO:0000256" key="1">
    <source>
        <dbReference type="ARBA" id="ARBA00029454"/>
    </source>
</evidence>
<comment type="similarity">
    <text evidence="1">Belongs to the NRP synthetase family.</text>
</comment>
<dbReference type="InterPro" id="IPR001242">
    <property type="entry name" value="Condensation_dom"/>
</dbReference>
<accession>A0A5N6U8X5</accession>
<dbReference type="EMBL" id="ML742025">
    <property type="protein sequence ID" value="KAE8155058.1"/>
    <property type="molecule type" value="Genomic_DNA"/>
</dbReference>
<dbReference type="Gene3D" id="3.30.559.30">
    <property type="entry name" value="Nonribosomal peptide synthetase, condensation domain"/>
    <property type="match status" value="2"/>
</dbReference>
<sequence>MNGPVRLTFNYHSPEKQLEHAETLLRPPIQLGNQTPDVAGETLRLALIDITAVVEQGHLRISVPYNQYMHHQGSIIQWIRNYKQSLEAVVKKLVDMNRKYTFCDFPLLSLTYDQLDTLSQVWSLTHWGFSLLSLVVNGQLNPTRLQRSMQSLTEKHAALCTMFYTSPDRILQVVSEKVCVHFEHIHTDQNLEFVFKDLSARKVEKSRSSTMPPLKVILVSRTCVEHMLVFQIHHALFDGSSMRLLLQDLADTFNGDPSSILTPTSFSDYVYYCHGGQPEAARQFWRDHMRGSETTKLPIPLNDLSDNLEFIIESASADLPHCPLDTTITTVVNAAISLVLGKLTNSTDVVFGLLVNTRSIPLQGIDTIVGPCINFIPFRLPLRQCQQVKDLCMYADSEYTDILQYPCSELLDIGVSSACGPTSTRFDYIVNNLPVKKGCARLTLDGATLVESSISHDINVPDQVRFRTATDNGQLRIDVLTAADSQSKAVRSQHALTLARNVVSVVQQFCLNPESDLSSIGLQLWAL</sequence>
<dbReference type="AlphaFoldDB" id="A0A5N6U8X5"/>
<protein>
    <submittedName>
        <fullName evidence="3">Condensation domain-containing protein</fullName>
    </submittedName>
</protein>
<evidence type="ECO:0000259" key="2">
    <source>
        <dbReference type="Pfam" id="PF00668"/>
    </source>
</evidence>
<name>A0A5N6U8X5_ASPAV</name>
<keyword evidence="4" id="KW-1185">Reference proteome</keyword>
<dbReference type="Proteomes" id="UP000325780">
    <property type="component" value="Unassembled WGS sequence"/>
</dbReference>
<gene>
    <name evidence="3" type="ORF">BDV25DRAFT_135393</name>
</gene>
<proteinExistence type="inferred from homology"/>